<evidence type="ECO:0000313" key="3">
    <source>
        <dbReference type="Proteomes" id="UP000660745"/>
    </source>
</evidence>
<dbReference type="InterPro" id="IPR029063">
    <property type="entry name" value="SAM-dependent_MTases_sf"/>
</dbReference>
<name>A0A918A6Z9_9ACTN</name>
<keyword evidence="3" id="KW-1185">Reference proteome</keyword>
<dbReference type="Proteomes" id="UP000660745">
    <property type="component" value="Unassembled WGS sequence"/>
</dbReference>
<reference evidence="2" key="2">
    <citation type="submission" date="2020-09" db="EMBL/GenBank/DDBJ databases">
        <authorList>
            <person name="Sun Q."/>
            <person name="Zhou Y."/>
        </authorList>
    </citation>
    <scope>NUCLEOTIDE SEQUENCE</scope>
    <source>
        <strain evidence="2">CGMCC 4.7430</strain>
    </source>
</reference>
<dbReference type="PIRSF" id="PIRSF017393">
    <property type="entry name" value="MTase_SAV2177"/>
    <property type="match status" value="1"/>
</dbReference>
<dbReference type="Gene3D" id="3.40.50.150">
    <property type="entry name" value="Vaccinia Virus protein VP39"/>
    <property type="match status" value="1"/>
</dbReference>
<dbReference type="AlphaFoldDB" id="A0A918A6Z9"/>
<evidence type="ECO:0008006" key="4">
    <source>
        <dbReference type="Google" id="ProtNLM"/>
    </source>
</evidence>
<accession>A0A918A6Z9</accession>
<organism evidence="2 3">
    <name type="scientific">Nonomuraea glycinis</name>
    <dbReference type="NCBI Taxonomy" id="2047744"/>
    <lineage>
        <taxon>Bacteria</taxon>
        <taxon>Bacillati</taxon>
        <taxon>Actinomycetota</taxon>
        <taxon>Actinomycetes</taxon>
        <taxon>Streptosporangiales</taxon>
        <taxon>Streptosporangiaceae</taxon>
        <taxon>Nonomuraea</taxon>
    </lineage>
</organism>
<dbReference type="InterPro" id="IPR006764">
    <property type="entry name" value="SAM_dep_MeTrfase_SAV2177_type"/>
</dbReference>
<sequence length="257" mass="28279">MVDSAPEGIDSSVPNVARMYDFFLDGKDNFAADREAAERIMKLFPNTRDSAQQNRGFLRRAVQAVTASGVDQIVDLGAGLPTQGNTHEIAGGARVVYVDYDPVVCTHGRALLARGQNVDFLEADARKPEELLALLEPMIDFDRPVAFMMLAILHFIPDDSAYDIVAKLRDASAPGSHLILSHGIDDKPDTTPEALEVYNQATASLNLRTHEEILRFFDGYELLEPGLVYPKDWRPDAERPKSGIRSNPGYAGVGRKP</sequence>
<proteinExistence type="predicted"/>
<reference evidence="2" key="1">
    <citation type="journal article" date="2014" name="Int. J. Syst. Evol. Microbiol.">
        <title>Complete genome sequence of Corynebacterium casei LMG S-19264T (=DSM 44701T), isolated from a smear-ripened cheese.</title>
        <authorList>
            <consortium name="US DOE Joint Genome Institute (JGI-PGF)"/>
            <person name="Walter F."/>
            <person name="Albersmeier A."/>
            <person name="Kalinowski J."/>
            <person name="Ruckert C."/>
        </authorList>
    </citation>
    <scope>NUCLEOTIDE SEQUENCE</scope>
    <source>
        <strain evidence="2">CGMCC 4.7430</strain>
    </source>
</reference>
<evidence type="ECO:0000256" key="1">
    <source>
        <dbReference type="SAM" id="MobiDB-lite"/>
    </source>
</evidence>
<feature type="compositionally biased region" description="Basic and acidic residues" evidence="1">
    <location>
        <begin position="232"/>
        <end position="241"/>
    </location>
</feature>
<evidence type="ECO:0000313" key="2">
    <source>
        <dbReference type="EMBL" id="GGP08646.1"/>
    </source>
</evidence>
<dbReference type="SUPFAM" id="SSF53335">
    <property type="entry name" value="S-adenosyl-L-methionine-dependent methyltransferases"/>
    <property type="match status" value="1"/>
</dbReference>
<protein>
    <recommendedName>
        <fullName evidence="4">SAM-dependent methyltransferase</fullName>
    </recommendedName>
</protein>
<gene>
    <name evidence="2" type="ORF">GCM10012278_41200</name>
</gene>
<feature type="region of interest" description="Disordered" evidence="1">
    <location>
        <begin position="232"/>
        <end position="257"/>
    </location>
</feature>
<comment type="caution">
    <text evidence="2">The sequence shown here is derived from an EMBL/GenBank/DDBJ whole genome shotgun (WGS) entry which is preliminary data.</text>
</comment>
<dbReference type="EMBL" id="BMNK01000006">
    <property type="protein sequence ID" value="GGP08646.1"/>
    <property type="molecule type" value="Genomic_DNA"/>
</dbReference>
<dbReference type="Pfam" id="PF04672">
    <property type="entry name" value="Methyltransf_19"/>
    <property type="match status" value="1"/>
</dbReference>